<proteinExistence type="predicted"/>
<accession>W2TID7</accession>
<keyword evidence="2" id="KW-1185">Reference proteome</keyword>
<dbReference type="AlphaFoldDB" id="W2TID7"/>
<organism evidence="1 2">
    <name type="scientific">Necator americanus</name>
    <name type="common">Human hookworm</name>
    <dbReference type="NCBI Taxonomy" id="51031"/>
    <lineage>
        <taxon>Eukaryota</taxon>
        <taxon>Metazoa</taxon>
        <taxon>Ecdysozoa</taxon>
        <taxon>Nematoda</taxon>
        <taxon>Chromadorea</taxon>
        <taxon>Rhabditida</taxon>
        <taxon>Rhabditina</taxon>
        <taxon>Rhabditomorpha</taxon>
        <taxon>Strongyloidea</taxon>
        <taxon>Ancylostomatidae</taxon>
        <taxon>Bunostominae</taxon>
        <taxon>Necator</taxon>
    </lineage>
</organism>
<gene>
    <name evidence="1" type="ORF">NECAME_08555</name>
</gene>
<dbReference type="OrthoDB" id="269384at2759"/>
<dbReference type="KEGG" id="nai:NECAME_08555"/>
<dbReference type="Proteomes" id="UP000053676">
    <property type="component" value="Unassembled WGS sequence"/>
</dbReference>
<reference evidence="2" key="1">
    <citation type="journal article" date="2014" name="Nat. Genet.">
        <title>Genome of the human hookworm Necator americanus.</title>
        <authorList>
            <person name="Tang Y.T."/>
            <person name="Gao X."/>
            <person name="Rosa B.A."/>
            <person name="Abubucker S."/>
            <person name="Hallsworth-Pepin K."/>
            <person name="Martin J."/>
            <person name="Tyagi R."/>
            <person name="Heizer E."/>
            <person name="Zhang X."/>
            <person name="Bhonagiri-Palsikar V."/>
            <person name="Minx P."/>
            <person name="Warren W.C."/>
            <person name="Wang Q."/>
            <person name="Zhan B."/>
            <person name="Hotez P.J."/>
            <person name="Sternberg P.W."/>
            <person name="Dougall A."/>
            <person name="Gaze S.T."/>
            <person name="Mulvenna J."/>
            <person name="Sotillo J."/>
            <person name="Ranganathan S."/>
            <person name="Rabelo E.M."/>
            <person name="Wilson R.K."/>
            <person name="Felgner P.L."/>
            <person name="Bethony J."/>
            <person name="Hawdon J.M."/>
            <person name="Gasser R.B."/>
            <person name="Loukas A."/>
            <person name="Mitreva M."/>
        </authorList>
    </citation>
    <scope>NUCLEOTIDE SEQUENCE [LARGE SCALE GENOMIC DNA]</scope>
</reference>
<name>W2TID7_NECAM</name>
<protein>
    <submittedName>
        <fullName evidence="1">Uncharacterized protein</fullName>
    </submittedName>
</protein>
<evidence type="ECO:0000313" key="2">
    <source>
        <dbReference type="Proteomes" id="UP000053676"/>
    </source>
</evidence>
<sequence length="111" mass="13343">MHHHHQSCDIFQNQKARCNGDIETRVAIDEVLDIIHQFPYQFDEHELFVEDIETRVAIDEVLDIIRQFPYQFDEHDCLRYVEPIEEDNWDDIVGRFQDDIRIFLATVPKSI</sequence>
<evidence type="ECO:0000313" key="1">
    <source>
        <dbReference type="EMBL" id="ETN81334.1"/>
    </source>
</evidence>
<dbReference type="EMBL" id="KI658757">
    <property type="protein sequence ID" value="ETN81334.1"/>
    <property type="molecule type" value="Genomic_DNA"/>
</dbReference>